<dbReference type="InterPro" id="IPR003200">
    <property type="entry name" value="Nict_dMeBzImd_PRibTrfase"/>
</dbReference>
<dbReference type="HAMAP" id="MF_01086">
    <property type="entry name" value="UPF0284"/>
    <property type="match status" value="1"/>
</dbReference>
<proteinExistence type="inferred from homology"/>
<dbReference type="RefSeq" id="WP_088856204.1">
    <property type="nucleotide sequence ID" value="NZ_CP015103.1"/>
</dbReference>
<organism evidence="2 3">
    <name type="scientific">Thermococcus siculi</name>
    <dbReference type="NCBI Taxonomy" id="72803"/>
    <lineage>
        <taxon>Archaea</taxon>
        <taxon>Methanobacteriati</taxon>
        <taxon>Methanobacteriota</taxon>
        <taxon>Thermococci</taxon>
        <taxon>Thermococcales</taxon>
        <taxon>Thermococcaceae</taxon>
        <taxon>Thermococcus</taxon>
    </lineage>
</organism>
<dbReference type="InterPro" id="IPR036087">
    <property type="entry name" value="Nict_dMeBzImd_PRibTrfase_sf"/>
</dbReference>
<evidence type="ECO:0000313" key="3">
    <source>
        <dbReference type="Proteomes" id="UP000250125"/>
    </source>
</evidence>
<sequence length="334" mass="35346">MKSAFILVLGNTDMGAIPEIMPPGVDPELTKLIPPAEAEYLFYERPKMTDTVPMTPEGLPTPVIITKAAKRLVKFPVLVVRGGTYLVPSVPYVHVSDAVGGDFRKAPALPEFGEIIRRAKLLGEELSNSPIEEIVIGESVPGGRATARAVLLALGYDAGIPPGTPGSSQSPEDSVVIEGFRRVGIDAGSLQDNPLEALRQFGDPAMAAVVGIALGFRKDVVLAGGTRMLAVSALLKALGEDLSRFMIATTEWVVGGRNSPFLKIAGEVGAITYAADLKFSGDRLKGPEVCGEGHPWGDAGAGGATWLAIKGGFSPEDVSRRAEELYWRLVEMRG</sequence>
<dbReference type="PANTHER" id="PTHR38811:SF1">
    <property type="entry name" value="UPF0284 PROTEIN SLL1500"/>
    <property type="match status" value="1"/>
</dbReference>
<dbReference type="GO" id="GO:0008939">
    <property type="term" value="F:nicotinate-nucleotide-dimethylbenzimidazole phosphoribosyltransferase activity"/>
    <property type="evidence" value="ECO:0007669"/>
    <property type="project" value="InterPro"/>
</dbReference>
<dbReference type="PANTHER" id="PTHR38811">
    <property type="match status" value="1"/>
</dbReference>
<evidence type="ECO:0000256" key="1">
    <source>
        <dbReference type="HAMAP-Rule" id="MF_01086"/>
    </source>
</evidence>
<dbReference type="Gene3D" id="3.40.50.10210">
    <property type="match status" value="1"/>
</dbReference>
<gene>
    <name evidence="2" type="ORF">A3L11_06900</name>
</gene>
<dbReference type="OrthoDB" id="9136at2157"/>
<dbReference type="SUPFAM" id="SSF52733">
    <property type="entry name" value="Nicotinate mononucleotide:5,6-dimethylbenzimidazole phosphoribosyltransferase (CobT)"/>
    <property type="match status" value="1"/>
</dbReference>
<comment type="similarity">
    <text evidence="1">Belongs to the UPF0284 family.</text>
</comment>
<protein>
    <recommendedName>
        <fullName evidence="1">UPF0284 protein A3L11_06900</fullName>
    </recommendedName>
</protein>
<dbReference type="Proteomes" id="UP000250125">
    <property type="component" value="Chromosome"/>
</dbReference>
<evidence type="ECO:0000313" key="2">
    <source>
        <dbReference type="EMBL" id="ASJ08967.1"/>
    </source>
</evidence>
<dbReference type="GeneID" id="33317952"/>
<accession>A0A2Z2MQN8</accession>
<dbReference type="CDD" id="cd02439">
    <property type="entry name" value="DMB-PRT_CobT"/>
    <property type="match status" value="1"/>
</dbReference>
<dbReference type="KEGG" id="tsl:A3L11_06900"/>
<keyword evidence="3" id="KW-1185">Reference proteome</keyword>
<name>A0A2Z2MQN8_9EURY</name>
<dbReference type="EMBL" id="CP015103">
    <property type="protein sequence ID" value="ASJ08967.1"/>
    <property type="molecule type" value="Genomic_DNA"/>
</dbReference>
<dbReference type="AlphaFoldDB" id="A0A2Z2MQN8"/>
<dbReference type="InterPro" id="IPR002805">
    <property type="entry name" value="Nict_dMeBzImd_PRibTrfase_arc"/>
</dbReference>
<reference evidence="2 3" key="1">
    <citation type="submission" date="2016-04" db="EMBL/GenBank/DDBJ databases">
        <title>Complete genome sequence of Thermococcus siculi type strain RG-20.</title>
        <authorList>
            <person name="Oger P.M."/>
        </authorList>
    </citation>
    <scope>NUCLEOTIDE SEQUENCE [LARGE SCALE GENOMIC DNA]</scope>
    <source>
        <strain evidence="2 3">RG-20</strain>
    </source>
</reference>